<dbReference type="InterPro" id="IPR029063">
    <property type="entry name" value="SAM-dependent_MTases_sf"/>
</dbReference>
<sequence>MGVWREFVTPLHKSTKRDYLARMNDDKVHCMLKAKQYGTDYWDGDRRYGYGGYNFRAGYWTPVAQSLIDTYNLKPGSKVLDLGCGKGFLLHELLLLEPELQVVGTDISEHGLSQATDLVKPHVQIHDARGEFKWKDKEFDLVISLTLLHNLRAFDLENCLREIQRIGKSHYVTSESYRNELEQFNLQCWALTCETFFDFDEWLWMFKKTGYTGDYEFIYFE</sequence>
<gene>
    <name evidence="2" type="ORF">UFOPK4345_01185</name>
</gene>
<organism evidence="2">
    <name type="scientific">freshwater metagenome</name>
    <dbReference type="NCBI Taxonomy" id="449393"/>
    <lineage>
        <taxon>unclassified sequences</taxon>
        <taxon>metagenomes</taxon>
        <taxon>ecological metagenomes</taxon>
    </lineage>
</organism>
<proteinExistence type="predicted"/>
<name>A0A6J7UTG3_9ZZZZ</name>
<feature type="domain" description="Methyltransferase" evidence="1">
    <location>
        <begin position="74"/>
        <end position="208"/>
    </location>
</feature>
<dbReference type="InterPro" id="IPR025714">
    <property type="entry name" value="Methyltranfer_dom"/>
</dbReference>
<dbReference type="Gene3D" id="3.40.50.150">
    <property type="entry name" value="Vaccinia Virus protein VP39"/>
    <property type="match status" value="1"/>
</dbReference>
<evidence type="ECO:0000313" key="2">
    <source>
        <dbReference type="EMBL" id="CAB5067297.1"/>
    </source>
</evidence>
<evidence type="ECO:0000259" key="1">
    <source>
        <dbReference type="Pfam" id="PF13847"/>
    </source>
</evidence>
<dbReference type="CDD" id="cd02440">
    <property type="entry name" value="AdoMet_MTases"/>
    <property type="match status" value="1"/>
</dbReference>
<protein>
    <submittedName>
        <fullName evidence="2">Unannotated protein</fullName>
    </submittedName>
</protein>
<dbReference type="PANTHER" id="PTHR43861">
    <property type="entry name" value="TRANS-ACONITATE 2-METHYLTRANSFERASE-RELATED"/>
    <property type="match status" value="1"/>
</dbReference>
<accession>A0A6J7UTG3</accession>
<dbReference type="SUPFAM" id="SSF53335">
    <property type="entry name" value="S-adenosyl-L-methionine-dependent methyltransferases"/>
    <property type="match status" value="1"/>
</dbReference>
<dbReference type="AlphaFoldDB" id="A0A6J7UTG3"/>
<reference evidence="2" key="1">
    <citation type="submission" date="2020-05" db="EMBL/GenBank/DDBJ databases">
        <authorList>
            <person name="Chiriac C."/>
            <person name="Salcher M."/>
            <person name="Ghai R."/>
            <person name="Kavagutti S V."/>
        </authorList>
    </citation>
    <scope>NUCLEOTIDE SEQUENCE</scope>
</reference>
<dbReference type="EMBL" id="CAFBQV010000217">
    <property type="protein sequence ID" value="CAB5067297.1"/>
    <property type="molecule type" value="Genomic_DNA"/>
</dbReference>
<dbReference type="Pfam" id="PF13847">
    <property type="entry name" value="Methyltransf_31"/>
    <property type="match status" value="1"/>
</dbReference>